<dbReference type="Pfam" id="PF01476">
    <property type="entry name" value="LysM"/>
    <property type="match status" value="2"/>
</dbReference>
<dbReference type="Gene3D" id="3.40.630.10">
    <property type="entry name" value="Zn peptidases"/>
    <property type="match status" value="1"/>
</dbReference>
<evidence type="ECO:0000259" key="10">
    <source>
        <dbReference type="PROSITE" id="PS52035"/>
    </source>
</evidence>
<keyword evidence="3" id="KW-0645">Protease</keyword>
<dbReference type="InterPro" id="IPR034274">
    <property type="entry name" value="ENP1_M14_CPD"/>
</dbReference>
<comment type="similarity">
    <text evidence="2 8">Belongs to the peptidase M14 family.</text>
</comment>
<evidence type="ECO:0000256" key="2">
    <source>
        <dbReference type="ARBA" id="ARBA00005988"/>
    </source>
</evidence>
<evidence type="ECO:0000256" key="7">
    <source>
        <dbReference type="ARBA" id="ARBA00023049"/>
    </source>
</evidence>
<evidence type="ECO:0000256" key="8">
    <source>
        <dbReference type="PROSITE-ProRule" id="PRU01379"/>
    </source>
</evidence>
<reference evidence="11" key="2">
    <citation type="submission" date="2020-09" db="EMBL/GenBank/DDBJ databases">
        <authorList>
            <person name="Sun Q."/>
            <person name="Zhou Y."/>
        </authorList>
    </citation>
    <scope>NUCLEOTIDE SEQUENCE</scope>
    <source>
        <strain evidence="11">CGMCC 1.15454</strain>
    </source>
</reference>
<keyword evidence="4" id="KW-0479">Metal-binding</keyword>
<organism evidence="11 12">
    <name type="scientific">Lentibacillus populi</name>
    <dbReference type="NCBI Taxonomy" id="1827502"/>
    <lineage>
        <taxon>Bacteria</taxon>
        <taxon>Bacillati</taxon>
        <taxon>Bacillota</taxon>
        <taxon>Bacilli</taxon>
        <taxon>Bacillales</taxon>
        <taxon>Bacillaceae</taxon>
        <taxon>Lentibacillus</taxon>
    </lineage>
</organism>
<evidence type="ECO:0000256" key="4">
    <source>
        <dbReference type="ARBA" id="ARBA00022723"/>
    </source>
</evidence>
<feature type="active site" description="Proton donor/acceptor" evidence="8">
    <location>
        <position position="366"/>
    </location>
</feature>
<dbReference type="EMBL" id="BMJD01000069">
    <property type="protein sequence ID" value="GGB61839.1"/>
    <property type="molecule type" value="Genomic_DNA"/>
</dbReference>
<feature type="domain" description="LysM" evidence="9">
    <location>
        <begin position="51"/>
        <end position="95"/>
    </location>
</feature>
<keyword evidence="5" id="KW-0378">Hydrolase</keyword>
<dbReference type="Gene3D" id="3.10.350.10">
    <property type="entry name" value="LysM domain"/>
    <property type="match status" value="2"/>
</dbReference>
<dbReference type="AlphaFoldDB" id="A0A9W5U2G7"/>
<dbReference type="SMART" id="SM00631">
    <property type="entry name" value="Zn_pept"/>
    <property type="match status" value="1"/>
</dbReference>
<dbReference type="GO" id="GO:0006508">
    <property type="term" value="P:proteolysis"/>
    <property type="evidence" value="ECO:0007669"/>
    <property type="project" value="UniProtKB-KW"/>
</dbReference>
<reference evidence="11" key="1">
    <citation type="journal article" date="2014" name="Int. J. Syst. Evol. Microbiol.">
        <title>Complete genome sequence of Corynebacterium casei LMG S-19264T (=DSM 44701T), isolated from a smear-ripened cheese.</title>
        <authorList>
            <consortium name="US DOE Joint Genome Institute (JGI-PGF)"/>
            <person name="Walter F."/>
            <person name="Albersmeier A."/>
            <person name="Kalinowski J."/>
            <person name="Ruckert C."/>
        </authorList>
    </citation>
    <scope>NUCLEOTIDE SEQUENCE</scope>
    <source>
        <strain evidence="11">CGMCC 1.15454</strain>
    </source>
</reference>
<evidence type="ECO:0000313" key="12">
    <source>
        <dbReference type="Proteomes" id="UP000621492"/>
    </source>
</evidence>
<evidence type="ECO:0000256" key="1">
    <source>
        <dbReference type="ARBA" id="ARBA00001947"/>
    </source>
</evidence>
<gene>
    <name evidence="11" type="primary">yqgT</name>
    <name evidence="11" type="ORF">GCM10011409_43850</name>
</gene>
<evidence type="ECO:0000259" key="9">
    <source>
        <dbReference type="PROSITE" id="PS51782"/>
    </source>
</evidence>
<dbReference type="SUPFAM" id="SSF54106">
    <property type="entry name" value="LysM domain"/>
    <property type="match status" value="1"/>
</dbReference>
<dbReference type="PROSITE" id="PS00132">
    <property type="entry name" value="CARBOXYPEPT_ZN_1"/>
    <property type="match status" value="1"/>
</dbReference>
<dbReference type="SUPFAM" id="SSF53187">
    <property type="entry name" value="Zn-dependent exopeptidases"/>
    <property type="match status" value="1"/>
</dbReference>
<name>A0A9W5U2G7_9BACI</name>
<protein>
    <recommendedName>
        <fullName evidence="13">Peptidase M14</fullName>
    </recommendedName>
</protein>
<dbReference type="InterPro" id="IPR057246">
    <property type="entry name" value="CARBOXYPEPT_ZN_1"/>
</dbReference>
<feature type="domain" description="Peptidase M14" evidence="10">
    <location>
        <begin position="108"/>
        <end position="394"/>
    </location>
</feature>
<dbReference type="SMART" id="SM00257">
    <property type="entry name" value="LysM"/>
    <property type="match status" value="2"/>
</dbReference>
<keyword evidence="7" id="KW-0482">Metalloprotease</keyword>
<dbReference type="PROSITE" id="PS51782">
    <property type="entry name" value="LYSM"/>
    <property type="match status" value="2"/>
</dbReference>
<proteinExistence type="inferred from homology"/>
<evidence type="ECO:0000256" key="5">
    <source>
        <dbReference type="ARBA" id="ARBA00022801"/>
    </source>
</evidence>
<dbReference type="GO" id="GO:0004181">
    <property type="term" value="F:metallocarboxypeptidase activity"/>
    <property type="evidence" value="ECO:0007669"/>
    <property type="project" value="InterPro"/>
</dbReference>
<dbReference type="PANTHER" id="PTHR11705:SF143">
    <property type="entry name" value="SLL0236 PROTEIN"/>
    <property type="match status" value="1"/>
</dbReference>
<dbReference type="CDD" id="cd00118">
    <property type="entry name" value="LysM"/>
    <property type="match status" value="2"/>
</dbReference>
<keyword evidence="12" id="KW-1185">Reference proteome</keyword>
<dbReference type="PRINTS" id="PR00765">
    <property type="entry name" value="CRBOXYPTASEA"/>
</dbReference>
<dbReference type="Proteomes" id="UP000621492">
    <property type="component" value="Unassembled WGS sequence"/>
</dbReference>
<dbReference type="CDD" id="cd06229">
    <property type="entry name" value="M14_Endopeptidase_I"/>
    <property type="match status" value="1"/>
</dbReference>
<keyword evidence="6" id="KW-0862">Zinc</keyword>
<dbReference type="Pfam" id="PF00246">
    <property type="entry name" value="Peptidase_M14"/>
    <property type="match status" value="1"/>
</dbReference>
<dbReference type="GO" id="GO:0005615">
    <property type="term" value="C:extracellular space"/>
    <property type="evidence" value="ECO:0007669"/>
    <property type="project" value="TreeGrafter"/>
</dbReference>
<dbReference type="InterPro" id="IPR036779">
    <property type="entry name" value="LysM_dom_sf"/>
</dbReference>
<feature type="domain" description="LysM" evidence="9">
    <location>
        <begin position="1"/>
        <end position="45"/>
    </location>
</feature>
<comment type="caution">
    <text evidence="11">The sequence shown here is derived from an EMBL/GenBank/DDBJ whole genome shotgun (WGS) entry which is preliminary data.</text>
</comment>
<dbReference type="PROSITE" id="PS52035">
    <property type="entry name" value="PEPTIDASE_M14"/>
    <property type="match status" value="1"/>
</dbReference>
<evidence type="ECO:0000256" key="3">
    <source>
        <dbReference type="ARBA" id="ARBA00022670"/>
    </source>
</evidence>
<evidence type="ECO:0000313" key="11">
    <source>
        <dbReference type="EMBL" id="GGB61839.1"/>
    </source>
</evidence>
<dbReference type="InterPro" id="IPR000834">
    <property type="entry name" value="Peptidase_M14"/>
</dbReference>
<dbReference type="InterPro" id="IPR018392">
    <property type="entry name" value="LysM"/>
</dbReference>
<evidence type="ECO:0000256" key="6">
    <source>
        <dbReference type="ARBA" id="ARBA00022833"/>
    </source>
</evidence>
<sequence length="396" mass="44739">MEVTVRNKDSLWYFSQLFDIPFVLIEKSNPKLDAKQLNAGQTIQIPGYILSEYIINKEDTLWKIAIRHNIPMDALTLVNPFVNHYSIQAGQQIFIPERVNDLIVTDVDHYTYEEMIKAINQLIKVYPFITAQSIGQSVMGKDLIELQIGMGDKHVHVNGSFHANEWITSAVIMNFLNQYALSLTNNQSINGIYLLSLYIDSSLSIVPMVNPDGVNLVLNGLDAAGSFHDEVQILNHPEEDFSNWKANIRGVDLNKQYPALWEKEANRKTKSPGPRDYPGQHPLSEPEAIAMADLAKTENFSRVLAIHTQGKEIYWGFKNFEPAISAIMVEEFVRVSGYAAIKNLDNYAGFKDWFIQEFGRPGFTIELGSGVNPLPIKQFPAIYQESLAILLASLYL</sequence>
<dbReference type="GO" id="GO:0008270">
    <property type="term" value="F:zinc ion binding"/>
    <property type="evidence" value="ECO:0007669"/>
    <property type="project" value="InterPro"/>
</dbReference>
<dbReference type="RefSeq" id="WP_102415181.1">
    <property type="nucleotide sequence ID" value="NZ_BMJD01000069.1"/>
</dbReference>
<dbReference type="PANTHER" id="PTHR11705">
    <property type="entry name" value="PROTEASE FAMILY M14 CARBOXYPEPTIDASE A,B"/>
    <property type="match status" value="1"/>
</dbReference>
<comment type="cofactor">
    <cofactor evidence="1">
        <name>Zn(2+)</name>
        <dbReference type="ChEBI" id="CHEBI:29105"/>
    </cofactor>
</comment>
<evidence type="ECO:0008006" key="13">
    <source>
        <dbReference type="Google" id="ProtNLM"/>
    </source>
</evidence>
<accession>A0A9W5U2G7</accession>